<feature type="region of interest" description="Disordered" evidence="1">
    <location>
        <begin position="221"/>
        <end position="241"/>
    </location>
</feature>
<name>A0ABD3IB10_9MARC</name>
<dbReference type="SUPFAM" id="SSF51430">
    <property type="entry name" value="NAD(P)-linked oxidoreductase"/>
    <property type="match status" value="1"/>
</dbReference>
<dbReference type="EMBL" id="JBJQOH010000001">
    <property type="protein sequence ID" value="KAL3700516.1"/>
    <property type="molecule type" value="Genomic_DNA"/>
</dbReference>
<evidence type="ECO:0000313" key="4">
    <source>
        <dbReference type="Proteomes" id="UP001633002"/>
    </source>
</evidence>
<sequence>MEGYKLNTGATIPSVGLGTWQADGSSCQAAVATALKVGYRLVDCAHLYGNEREVGYALSEAFAGGLKREEVFITSKLWCTTGAPKRVAESVQMSLRNLGLTYLDLYLLHWPVLAPLGDITDPPPRAVDMMKKPLRRLEETWRAMEKLVQQGIVRAIGVSNLTVSQLQNILSFCNIVPAVHQAELHPFWRQDEVVKFCQENGIHVLAHTPLGIPGRRLEVAPVGEESSHSSHSGRSLSRSRSVHAPMLRTTTINEIAERLGKTPAQVILRWGVQRGTSVLPRSLRADRIESNFDILSWSLSDEDWNAVNSMEPQLQLIEGNHSYLQDHELQAVEETADDETVHEAKSTASHQRPFLYLGSKLQFLLICTVSHPIYFSHNQQSQ</sequence>
<feature type="compositionally biased region" description="Low complexity" evidence="1">
    <location>
        <begin position="229"/>
        <end position="241"/>
    </location>
</feature>
<dbReference type="InterPro" id="IPR020471">
    <property type="entry name" value="AKR"/>
</dbReference>
<reference evidence="3 4" key="1">
    <citation type="submission" date="2024-09" db="EMBL/GenBank/DDBJ databases">
        <title>Chromosome-scale assembly of Riccia sorocarpa.</title>
        <authorList>
            <person name="Paukszto L."/>
        </authorList>
    </citation>
    <scope>NUCLEOTIDE SEQUENCE [LARGE SCALE GENOMIC DNA]</scope>
    <source>
        <strain evidence="3">LP-2024</strain>
        <tissue evidence="3">Aerial parts of the thallus</tissue>
    </source>
</reference>
<dbReference type="InterPro" id="IPR023210">
    <property type="entry name" value="NADP_OxRdtase_dom"/>
</dbReference>
<dbReference type="Gene3D" id="3.20.20.100">
    <property type="entry name" value="NADP-dependent oxidoreductase domain"/>
    <property type="match status" value="1"/>
</dbReference>
<evidence type="ECO:0000313" key="3">
    <source>
        <dbReference type="EMBL" id="KAL3700516.1"/>
    </source>
</evidence>
<dbReference type="AlphaFoldDB" id="A0ABD3IB10"/>
<gene>
    <name evidence="3" type="ORF">R1sor_018538</name>
</gene>
<feature type="domain" description="NADP-dependent oxidoreductase" evidence="2">
    <location>
        <begin position="15"/>
        <end position="310"/>
    </location>
</feature>
<comment type="caution">
    <text evidence="3">The sequence shown here is derived from an EMBL/GenBank/DDBJ whole genome shotgun (WGS) entry which is preliminary data.</text>
</comment>
<dbReference type="Pfam" id="PF00248">
    <property type="entry name" value="Aldo_ket_red"/>
    <property type="match status" value="1"/>
</dbReference>
<dbReference type="Proteomes" id="UP001633002">
    <property type="component" value="Unassembled WGS sequence"/>
</dbReference>
<evidence type="ECO:0000259" key="2">
    <source>
        <dbReference type="Pfam" id="PF00248"/>
    </source>
</evidence>
<protein>
    <recommendedName>
        <fullName evidence="2">NADP-dependent oxidoreductase domain-containing protein</fullName>
    </recommendedName>
</protein>
<organism evidence="3 4">
    <name type="scientific">Riccia sorocarpa</name>
    <dbReference type="NCBI Taxonomy" id="122646"/>
    <lineage>
        <taxon>Eukaryota</taxon>
        <taxon>Viridiplantae</taxon>
        <taxon>Streptophyta</taxon>
        <taxon>Embryophyta</taxon>
        <taxon>Marchantiophyta</taxon>
        <taxon>Marchantiopsida</taxon>
        <taxon>Marchantiidae</taxon>
        <taxon>Marchantiales</taxon>
        <taxon>Ricciaceae</taxon>
        <taxon>Riccia</taxon>
    </lineage>
</organism>
<accession>A0ABD3IB10</accession>
<keyword evidence="4" id="KW-1185">Reference proteome</keyword>
<evidence type="ECO:0000256" key="1">
    <source>
        <dbReference type="SAM" id="MobiDB-lite"/>
    </source>
</evidence>
<dbReference type="PROSITE" id="PS00798">
    <property type="entry name" value="ALDOKETO_REDUCTASE_1"/>
    <property type="match status" value="1"/>
</dbReference>
<proteinExistence type="predicted"/>
<dbReference type="PRINTS" id="PR00069">
    <property type="entry name" value="ALDKETRDTASE"/>
</dbReference>
<dbReference type="PANTHER" id="PTHR11732">
    <property type="entry name" value="ALDO/KETO REDUCTASE"/>
    <property type="match status" value="1"/>
</dbReference>
<dbReference type="InterPro" id="IPR036812">
    <property type="entry name" value="NAD(P)_OxRdtase_dom_sf"/>
</dbReference>
<dbReference type="InterPro" id="IPR018170">
    <property type="entry name" value="Aldo/ket_reductase_CS"/>
</dbReference>